<dbReference type="InterPro" id="IPR050747">
    <property type="entry name" value="Mitochondrial_chaperone_BCS1"/>
</dbReference>
<proteinExistence type="predicted"/>
<dbReference type="EMBL" id="BSYO01000033">
    <property type="protein sequence ID" value="GMH27679.1"/>
    <property type="molecule type" value="Genomic_DNA"/>
</dbReference>
<gene>
    <name evidence="1" type="ORF">Nepgr_029522</name>
</gene>
<keyword evidence="2" id="KW-1185">Reference proteome</keyword>
<evidence type="ECO:0000313" key="2">
    <source>
        <dbReference type="Proteomes" id="UP001279734"/>
    </source>
</evidence>
<protein>
    <submittedName>
        <fullName evidence="1">Uncharacterized protein</fullName>
    </submittedName>
</protein>
<organism evidence="1 2">
    <name type="scientific">Nepenthes gracilis</name>
    <name type="common">Slender pitcher plant</name>
    <dbReference type="NCBI Taxonomy" id="150966"/>
    <lineage>
        <taxon>Eukaryota</taxon>
        <taxon>Viridiplantae</taxon>
        <taxon>Streptophyta</taxon>
        <taxon>Embryophyta</taxon>
        <taxon>Tracheophyta</taxon>
        <taxon>Spermatophyta</taxon>
        <taxon>Magnoliopsida</taxon>
        <taxon>eudicotyledons</taxon>
        <taxon>Gunneridae</taxon>
        <taxon>Pentapetalae</taxon>
        <taxon>Caryophyllales</taxon>
        <taxon>Nepenthaceae</taxon>
        <taxon>Nepenthes</taxon>
    </lineage>
</organism>
<evidence type="ECO:0000313" key="1">
    <source>
        <dbReference type="EMBL" id="GMH27679.1"/>
    </source>
</evidence>
<dbReference type="PANTHER" id="PTHR23070">
    <property type="entry name" value="BCS1 AAA-TYPE ATPASE"/>
    <property type="match status" value="1"/>
</dbReference>
<sequence>MMKDLTPKMMSVDQLSLAFSAKYKEKVLSYYLPYMMETARSMKEENMEVKLYTLGHFIGDYDGTWGSINLDHPSTFGTLVMDLAIKKALIDD</sequence>
<dbReference type="Proteomes" id="UP001279734">
    <property type="component" value="Unassembled WGS sequence"/>
</dbReference>
<dbReference type="AlphaFoldDB" id="A0AAD3TEK1"/>
<name>A0AAD3TEK1_NEPGR</name>
<reference evidence="1" key="1">
    <citation type="submission" date="2023-05" db="EMBL/GenBank/DDBJ databases">
        <title>Nepenthes gracilis genome sequencing.</title>
        <authorList>
            <person name="Fukushima K."/>
        </authorList>
    </citation>
    <scope>NUCLEOTIDE SEQUENCE</scope>
    <source>
        <strain evidence="1">SING2019-196</strain>
    </source>
</reference>
<accession>A0AAD3TEK1</accession>
<comment type="caution">
    <text evidence="1">The sequence shown here is derived from an EMBL/GenBank/DDBJ whole genome shotgun (WGS) entry which is preliminary data.</text>
</comment>